<feature type="transmembrane region" description="Helical" evidence="12">
    <location>
        <begin position="119"/>
        <end position="136"/>
    </location>
</feature>
<evidence type="ECO:0000256" key="1">
    <source>
        <dbReference type="ARBA" id="ARBA00004651"/>
    </source>
</evidence>
<sequence length="621" mass="70008">MQSTRLYRFLATRTFIFFSLILLLKSALAWFVVFDDGPSWTIVVTEMPFVWIVFCLIEIFASRRKVLYYVIANLVMTGILFAVFMYFKYYGVIATYHALQQANQVTAVSNSVFSLMDPYYLFIFLDVVVLIYMLIVKRKQLFNNIRPMGNPKIRKSVYAGLFAFSVAVCLFNIVPNRASMNEHTKAEEMGILNYEAYVLLAPEKEELEAPSSITQERVNQLKGISEPQHPQYAGVAKDKNVIIIQMESFQNFLINLKIDGQEITPTMNRLAKENTYFNHFYQNVGQGNTSDAEYVVNTSFYIPRSGAATMSYAYKTLPSLPKLLKSAGYNSATFHTNVVEFWNRGELYKALGFDKYYDKEYFGDVDKVFFGASDEVLYDKTADKLAEMNEQGAPFYAQVISMTAHHPFSTPHEKDKITLPERYADTLVGDYLRAQSYADYALGKFIDKLKSSGLWDDSVVLLYGDHLGLPIYSLDSHEKELMSEIYGREYGYTDMINIPLILAAPGLAKGEVLPQVGGQVDILPTVANLTGVSLADQLHLGQDLLNQSHNLIPERYYLPSGSFIGDDALFIPGSEYSDGTVYPLAGGTSSSSPSISEDAYNRALELLLLSDSYMTQLPDHS</sequence>
<evidence type="ECO:0000256" key="2">
    <source>
        <dbReference type="ARBA" id="ARBA00004936"/>
    </source>
</evidence>
<evidence type="ECO:0000256" key="9">
    <source>
        <dbReference type="PIRSR" id="PIRSR005091-1"/>
    </source>
</evidence>
<dbReference type="InterPro" id="IPR012160">
    <property type="entry name" value="LtaS-like"/>
</dbReference>
<dbReference type="EMBL" id="CP011058">
    <property type="protein sequence ID" value="AJY75224.1"/>
    <property type="molecule type" value="Genomic_DNA"/>
</dbReference>
<keyword evidence="4 8" id="KW-1003">Cell membrane</keyword>
<feature type="transmembrane region" description="Helical" evidence="12">
    <location>
        <begin position="39"/>
        <end position="59"/>
    </location>
</feature>
<evidence type="ECO:0000313" key="14">
    <source>
        <dbReference type="EMBL" id="AJY75224.1"/>
    </source>
</evidence>
<evidence type="ECO:0000256" key="3">
    <source>
        <dbReference type="ARBA" id="ARBA00009983"/>
    </source>
</evidence>
<keyword evidence="10" id="KW-0464">Manganese</keyword>
<dbReference type="Gene3D" id="3.40.720.10">
    <property type="entry name" value="Alkaline Phosphatase, subunit A"/>
    <property type="match status" value="1"/>
</dbReference>
<gene>
    <name evidence="14" type="ORF">VN24_12350</name>
</gene>
<dbReference type="Pfam" id="PF00884">
    <property type="entry name" value="Sulfatase"/>
    <property type="match status" value="1"/>
</dbReference>
<feature type="binding site" evidence="11">
    <location>
        <position position="289"/>
    </location>
    <ligand>
        <name>Mn(2+)</name>
        <dbReference type="ChEBI" id="CHEBI:29035"/>
    </ligand>
</feature>
<dbReference type="RefSeq" id="WP_045670657.1">
    <property type="nucleotide sequence ID" value="NZ_CP011058.1"/>
</dbReference>
<dbReference type="InterPro" id="IPR050448">
    <property type="entry name" value="OpgB/LTA_synthase_biosynth"/>
</dbReference>
<dbReference type="GO" id="GO:0046872">
    <property type="term" value="F:metal ion binding"/>
    <property type="evidence" value="ECO:0007669"/>
    <property type="project" value="UniProtKB-KW"/>
</dbReference>
<reference evidence="15" key="2">
    <citation type="submission" date="2015-03" db="EMBL/GenBank/DDBJ databases">
        <title>Genome sequence of Paenibacillus beijingensis strain DSM 24997T.</title>
        <authorList>
            <person name="Kwak Y."/>
            <person name="Shin J.-H."/>
        </authorList>
    </citation>
    <scope>NUCLEOTIDE SEQUENCE [LARGE SCALE GENOMIC DNA]</scope>
    <source>
        <strain evidence="15">DSM 24997</strain>
    </source>
</reference>
<dbReference type="SUPFAM" id="SSF53649">
    <property type="entry name" value="Alkaline phosphatase-like"/>
    <property type="match status" value="1"/>
</dbReference>
<evidence type="ECO:0000256" key="5">
    <source>
        <dbReference type="ARBA" id="ARBA00022692"/>
    </source>
</evidence>
<evidence type="ECO:0000259" key="13">
    <source>
        <dbReference type="Pfam" id="PF00884"/>
    </source>
</evidence>
<evidence type="ECO:0000256" key="10">
    <source>
        <dbReference type="PIRSR" id="PIRSR005091-2"/>
    </source>
</evidence>
<feature type="transmembrane region" description="Helical" evidence="12">
    <location>
        <begin position="66"/>
        <end position="87"/>
    </location>
</feature>
<reference evidence="14 15" key="1">
    <citation type="journal article" date="2015" name="J. Biotechnol.">
        <title>Complete genome sequence of Paenibacillus beijingensis 7188(T) (=DSM 24997(T)), a novel rhizobacterium from jujube garden soil.</title>
        <authorList>
            <person name="Kwak Y."/>
            <person name="Shin J.H."/>
        </authorList>
    </citation>
    <scope>NUCLEOTIDE SEQUENCE [LARGE SCALE GENOMIC DNA]</scope>
    <source>
        <strain evidence="14 15">DSM 24997</strain>
    </source>
</reference>
<keyword evidence="10" id="KW-0479">Metal-binding</keyword>
<feature type="transmembrane region" description="Helical" evidence="12">
    <location>
        <begin position="157"/>
        <end position="174"/>
    </location>
</feature>
<feature type="binding site" evidence="11">
    <location>
        <position position="465"/>
    </location>
    <ligand>
        <name>Mn(2+)</name>
        <dbReference type="ChEBI" id="CHEBI:29035"/>
    </ligand>
</feature>
<dbReference type="Proteomes" id="UP000032633">
    <property type="component" value="Chromosome"/>
</dbReference>
<dbReference type="PANTHER" id="PTHR47371">
    <property type="entry name" value="LIPOTEICHOIC ACID SYNTHASE"/>
    <property type="match status" value="1"/>
</dbReference>
<evidence type="ECO:0000256" key="8">
    <source>
        <dbReference type="PIRNR" id="PIRNR005091"/>
    </source>
</evidence>
<dbReference type="Gene3D" id="3.30.1120.170">
    <property type="match status" value="1"/>
</dbReference>
<dbReference type="PATRIC" id="fig|1126833.4.peg.2709"/>
<name>A0A0D5NIM8_9BACL</name>
<protein>
    <submittedName>
        <fullName evidence="14">Sulfatase</fullName>
    </submittedName>
</protein>
<feature type="active site" evidence="9">
    <location>
        <position position="289"/>
    </location>
</feature>
<dbReference type="STRING" id="1126833.VN24_12350"/>
<evidence type="ECO:0000256" key="4">
    <source>
        <dbReference type="ARBA" id="ARBA00022475"/>
    </source>
</evidence>
<evidence type="ECO:0000256" key="11">
    <source>
        <dbReference type="PIRSR" id="PIRSR005091-3"/>
    </source>
</evidence>
<dbReference type="PIRSF" id="PIRSF005091">
    <property type="entry name" value="Mmb_sulf_HI1246"/>
    <property type="match status" value="1"/>
</dbReference>
<organism evidence="14 15">
    <name type="scientific">Paenibacillus beijingensis</name>
    <dbReference type="NCBI Taxonomy" id="1126833"/>
    <lineage>
        <taxon>Bacteria</taxon>
        <taxon>Bacillati</taxon>
        <taxon>Bacillota</taxon>
        <taxon>Bacilli</taxon>
        <taxon>Bacillales</taxon>
        <taxon>Paenibacillaceae</taxon>
        <taxon>Paenibacillus</taxon>
    </lineage>
</organism>
<dbReference type="GO" id="GO:0005886">
    <property type="term" value="C:plasma membrane"/>
    <property type="evidence" value="ECO:0007669"/>
    <property type="project" value="UniProtKB-SubCell"/>
</dbReference>
<dbReference type="KEGG" id="pbj:VN24_12350"/>
<keyword evidence="5 12" id="KW-0812">Transmembrane</keyword>
<comment type="similarity">
    <text evidence="3 8">Belongs to the LTA synthase family.</text>
</comment>
<dbReference type="InterPro" id="IPR017850">
    <property type="entry name" value="Alkaline_phosphatase_core_sf"/>
</dbReference>
<feature type="domain" description="Sulfatase N-terminal" evidence="13">
    <location>
        <begin position="239"/>
        <end position="532"/>
    </location>
</feature>
<evidence type="ECO:0000256" key="7">
    <source>
        <dbReference type="ARBA" id="ARBA00023136"/>
    </source>
</evidence>
<evidence type="ECO:0000256" key="6">
    <source>
        <dbReference type="ARBA" id="ARBA00022989"/>
    </source>
</evidence>
<proteinExistence type="inferred from homology"/>
<feature type="binding site" evidence="11">
    <location>
        <position position="466"/>
    </location>
    <ligand>
        <name>Mn(2+)</name>
        <dbReference type="ChEBI" id="CHEBI:29035"/>
    </ligand>
</feature>
<dbReference type="InterPro" id="IPR000917">
    <property type="entry name" value="Sulfatase_N"/>
</dbReference>
<keyword evidence="6 12" id="KW-1133">Transmembrane helix</keyword>
<keyword evidence="7 8" id="KW-0472">Membrane</keyword>
<feature type="binding site" evidence="11">
    <location>
        <position position="247"/>
    </location>
    <ligand>
        <name>Mn(2+)</name>
        <dbReference type="ChEBI" id="CHEBI:29035"/>
    </ligand>
</feature>
<dbReference type="HOGENOM" id="CLU_021310_1_1_9"/>
<comment type="subcellular location">
    <subcellularLocation>
        <location evidence="1">Cell membrane</location>
        <topology evidence="1">Multi-pass membrane protein</topology>
    </subcellularLocation>
</comment>
<dbReference type="PANTHER" id="PTHR47371:SF3">
    <property type="entry name" value="PHOSPHOGLYCEROL TRANSFERASE I"/>
    <property type="match status" value="1"/>
</dbReference>
<evidence type="ECO:0000256" key="12">
    <source>
        <dbReference type="SAM" id="Phobius"/>
    </source>
</evidence>
<dbReference type="CDD" id="cd16015">
    <property type="entry name" value="LTA_synthase"/>
    <property type="match status" value="1"/>
</dbReference>
<feature type="binding site" evidence="10">
    <location>
        <position position="405"/>
    </location>
    <ligand>
        <name>substrate</name>
    </ligand>
</feature>
<keyword evidence="15" id="KW-1185">Reference proteome</keyword>
<comment type="pathway">
    <text evidence="2">Cell wall biogenesis; lipoteichoic acid biosynthesis.</text>
</comment>
<accession>A0A0D5NIM8</accession>
<evidence type="ECO:0000313" key="15">
    <source>
        <dbReference type="Proteomes" id="UP000032633"/>
    </source>
</evidence>
<dbReference type="AlphaFoldDB" id="A0A0D5NIM8"/>